<organism evidence="1 2">
    <name type="scientific">Oleiharenicola lentus</name>
    <dbReference type="NCBI Taxonomy" id="2508720"/>
    <lineage>
        <taxon>Bacteria</taxon>
        <taxon>Pseudomonadati</taxon>
        <taxon>Verrucomicrobiota</taxon>
        <taxon>Opitutia</taxon>
        <taxon>Opitutales</taxon>
        <taxon>Opitutaceae</taxon>
        <taxon>Oleiharenicola</taxon>
    </lineage>
</organism>
<dbReference type="AlphaFoldDB" id="A0A4Q1CAU0"/>
<dbReference type="EMBL" id="SDHX01000001">
    <property type="protein sequence ID" value="RXK56213.1"/>
    <property type="molecule type" value="Genomic_DNA"/>
</dbReference>
<dbReference type="Proteomes" id="UP000290218">
    <property type="component" value="Unassembled WGS sequence"/>
</dbReference>
<name>A0A4Q1CAU0_9BACT</name>
<evidence type="ECO:0008006" key="3">
    <source>
        <dbReference type="Google" id="ProtNLM"/>
    </source>
</evidence>
<evidence type="ECO:0000313" key="2">
    <source>
        <dbReference type="Proteomes" id="UP000290218"/>
    </source>
</evidence>
<reference evidence="1 2" key="1">
    <citation type="submission" date="2019-01" db="EMBL/GenBank/DDBJ databases">
        <title>Lacunisphaera sp. strain TWA-58.</title>
        <authorList>
            <person name="Chen W.-M."/>
        </authorList>
    </citation>
    <scope>NUCLEOTIDE SEQUENCE [LARGE SCALE GENOMIC DNA]</scope>
    <source>
        <strain evidence="1 2">TWA-58</strain>
    </source>
</reference>
<proteinExistence type="predicted"/>
<evidence type="ECO:0000313" key="1">
    <source>
        <dbReference type="EMBL" id="RXK56213.1"/>
    </source>
</evidence>
<sequence length="774" mass="86483">MTATPTPPVLSLKTVSHAVAAEPGEITAARELARLTGAALVAGPGGVHVALAGRGLPAKLPAKAKDSSAWTWLRLAEDGSGEICATHGSFLYAAVRLLASGASEFTREKLAAGLLLPATFGWHRPHWDACYTQYWRSARNFDPERYVAALAEAGFTHCEVNGLQAHMPYEDFVPFEYYPQFYTYAPGFNHFVDTPLTKGMWPALYLDANLNHLVGLAGLGRQYGLKPGICMFEPRTLPERFFTKYPSLRGARVDHPFRSKLPRYTMAQDHPIVQRHYREALQKIMRAVPDLSYMSVWTNDSGAGFEHTASLYVGRNGGPYMIREWRNHDKIAQSAGQSIGRYLKNLRTAAAEINPEFDVILRIEPFKVEHEHIKAEMGGHVTWEAPSLNVRGYHVPYSHPKYPENQAVAGSLFHTTMDASEKEALATARAAGVEPVLHYSASGVMNHEPLLGLPFPRLLHRKLTAIRETGLKRVSALGGLTNAARAPYWPNPVILRAAQFFPDKPVEQVLTEFAATLVGPAQASTLSEAWREFEEALLWQPMVGLYCAFGFCWQRTWDRPFVPDLEAVPAAERDYYERHGCFQHNNPGLNDLGKDVLFDLITRESGAKMSADMDQHVIAKLQPLIARLDGLAQTLTGESQTVFTDLRDRVRAYLHWVTSLRNVCAWCECVYGYLDEKSDAATKAACEKKLQAAIDLELANIRGLIALLETTPHEVLVLSGVGENTFFYGENLVQHLRTKLRLTEQYRHAKPRIDRSIYWRPIPGTIWPEGWSAT</sequence>
<dbReference type="RefSeq" id="WP_129047579.1">
    <property type="nucleotide sequence ID" value="NZ_SDHX01000001.1"/>
</dbReference>
<keyword evidence="2" id="KW-1185">Reference proteome</keyword>
<comment type="caution">
    <text evidence="1">The sequence shown here is derived from an EMBL/GenBank/DDBJ whole genome shotgun (WGS) entry which is preliminary data.</text>
</comment>
<gene>
    <name evidence="1" type="ORF">ESB00_10170</name>
</gene>
<accession>A0A4Q1CAU0</accession>
<protein>
    <recommendedName>
        <fullName evidence="3">Beta-hexosaminidase bacterial type N-terminal domain-containing protein</fullName>
    </recommendedName>
</protein>
<dbReference type="OrthoDB" id="9759234at2"/>